<keyword evidence="1" id="KW-0472">Membrane</keyword>
<evidence type="ECO:0000256" key="1">
    <source>
        <dbReference type="SAM" id="Phobius"/>
    </source>
</evidence>
<evidence type="ECO:0000313" key="4">
    <source>
        <dbReference type="Proteomes" id="UP000184123"/>
    </source>
</evidence>
<dbReference type="Proteomes" id="UP000321726">
    <property type="component" value="Unassembled WGS sequence"/>
</dbReference>
<evidence type="ECO:0000313" key="5">
    <source>
        <dbReference type="Proteomes" id="UP000321726"/>
    </source>
</evidence>
<dbReference type="RefSeq" id="WP_073434284.1">
    <property type="nucleotide sequence ID" value="NZ_BJXU01000034.1"/>
</dbReference>
<reference evidence="3 4" key="1">
    <citation type="submission" date="2016-11" db="EMBL/GenBank/DDBJ databases">
        <authorList>
            <person name="Jaros S."/>
            <person name="Januszkiewicz K."/>
            <person name="Wedrychowicz H."/>
        </authorList>
    </citation>
    <scope>NUCLEOTIDE SEQUENCE [LARGE SCALE GENOMIC DNA]</scope>
    <source>
        <strain evidence="3 4">DSM 4740</strain>
    </source>
</reference>
<protein>
    <submittedName>
        <fullName evidence="3">Uncharacterized protein</fullName>
    </submittedName>
</protein>
<dbReference type="Proteomes" id="UP000184123">
    <property type="component" value="Unassembled WGS sequence"/>
</dbReference>
<evidence type="ECO:0000313" key="2">
    <source>
        <dbReference type="EMBL" id="GEN23094.1"/>
    </source>
</evidence>
<keyword evidence="5" id="KW-1185">Reference proteome</keyword>
<reference evidence="2 5" key="2">
    <citation type="submission" date="2019-07" db="EMBL/GenBank/DDBJ databases">
        <title>Whole genome shotgun sequence of Halomonas cupida NBRC 102219.</title>
        <authorList>
            <person name="Hosoyama A."/>
            <person name="Uohara A."/>
            <person name="Ohji S."/>
            <person name="Ichikawa N."/>
        </authorList>
    </citation>
    <scope>NUCLEOTIDE SEQUENCE [LARGE SCALE GENOMIC DNA]</scope>
    <source>
        <strain evidence="2 5">NBRC 102219</strain>
    </source>
</reference>
<name>A0A1M7DJU4_9GAMM</name>
<accession>A0A1M7DJU4</accession>
<organism evidence="3 4">
    <name type="scientific">Halomonas cupida</name>
    <dbReference type="NCBI Taxonomy" id="44933"/>
    <lineage>
        <taxon>Bacteria</taxon>
        <taxon>Pseudomonadati</taxon>
        <taxon>Pseudomonadota</taxon>
        <taxon>Gammaproteobacteria</taxon>
        <taxon>Oceanospirillales</taxon>
        <taxon>Halomonadaceae</taxon>
        <taxon>Halomonas</taxon>
    </lineage>
</organism>
<feature type="transmembrane region" description="Helical" evidence="1">
    <location>
        <begin position="6"/>
        <end position="27"/>
    </location>
</feature>
<keyword evidence="1" id="KW-0812">Transmembrane</keyword>
<dbReference type="OrthoDB" id="7064947at2"/>
<dbReference type="AlphaFoldDB" id="A0A1M7DJU4"/>
<sequence>MQDSLALTVAAGVAVFILSQFFMKFILDPAVSLKEVLGELSHFFLFNQAKITNASGTQELQDGAKMLSAQLLAKKEAIPSYKVFGKLLGLPDEESLVNAAMELNYVAGLLNENYPGKSTPERATEISKCMECIQQHLNVRVSYLSSSR</sequence>
<keyword evidence="1" id="KW-1133">Transmembrane helix</keyword>
<evidence type="ECO:0000313" key="3">
    <source>
        <dbReference type="EMBL" id="SHL79623.1"/>
    </source>
</evidence>
<dbReference type="EMBL" id="BJXU01000034">
    <property type="protein sequence ID" value="GEN23094.1"/>
    <property type="molecule type" value="Genomic_DNA"/>
</dbReference>
<gene>
    <name evidence="2" type="ORF">HCU01_10430</name>
    <name evidence="3" type="ORF">SAMN05660971_01363</name>
</gene>
<proteinExistence type="predicted"/>
<dbReference type="EMBL" id="FRCA01000003">
    <property type="protein sequence ID" value="SHL79623.1"/>
    <property type="molecule type" value="Genomic_DNA"/>
</dbReference>